<dbReference type="Proteomes" id="UP000092651">
    <property type="component" value="Unassembled WGS sequence"/>
</dbReference>
<accession>A0A1B9A157</accession>
<dbReference type="Gene3D" id="2.40.50.140">
    <property type="entry name" value="Nucleic acid-binding proteins"/>
    <property type="match status" value="1"/>
</dbReference>
<comment type="caution">
    <text evidence="5">The sequence shown here is derived from an EMBL/GenBank/DDBJ whole genome shotgun (WGS) entry which is preliminary data.</text>
</comment>
<dbReference type="InterPro" id="IPR011344">
    <property type="entry name" value="ssDNA-bd"/>
</dbReference>
<proteinExistence type="predicted"/>
<reference evidence="5 6" key="1">
    <citation type="submission" date="2016-07" db="EMBL/GenBank/DDBJ databases">
        <authorList>
            <person name="Jeong J.-J."/>
            <person name="Kim D.W."/>
            <person name="Sang M.K."/>
            <person name="Choi I.-G."/>
            <person name="Kim K.D."/>
        </authorList>
    </citation>
    <scope>NUCLEOTIDE SEQUENCE [LARGE SCALE GENOMIC DNA]</scope>
    <source>
        <strain evidence="5 6">UTM-3</strain>
    </source>
</reference>
<dbReference type="GO" id="GO:0006260">
    <property type="term" value="P:DNA replication"/>
    <property type="evidence" value="ECO:0007669"/>
    <property type="project" value="InterPro"/>
</dbReference>
<dbReference type="NCBIfam" id="TIGR00621">
    <property type="entry name" value="ssb"/>
    <property type="match status" value="1"/>
</dbReference>
<keyword evidence="1 2" id="KW-0238">DNA-binding</keyword>
<dbReference type="Pfam" id="PF00436">
    <property type="entry name" value="SSB"/>
    <property type="match status" value="1"/>
</dbReference>
<name>A0A1B9A157_9FLAO</name>
<dbReference type="EMBL" id="MAYH01000001">
    <property type="protein sequence ID" value="OCA77577.1"/>
    <property type="molecule type" value="Genomic_DNA"/>
</dbReference>
<keyword evidence="6" id="KW-1185">Reference proteome</keyword>
<sequence>MNISGTLTRDAIVSTTPTGKEVVNFSIAVNDHYRDKDGNRVERTTFIDCAYWVTAKAAEWLVKGLYVQVFGDLSVRAWLDKDGKARAGINFHTWAIDPVGRFGKKEAQTVQASTAQTSKEPVTVGDDDNLPF</sequence>
<dbReference type="OrthoDB" id="1265936at2"/>
<evidence type="ECO:0000256" key="3">
    <source>
        <dbReference type="RuleBase" id="RU000524"/>
    </source>
</evidence>
<dbReference type="PROSITE" id="PS50935">
    <property type="entry name" value="SSB"/>
    <property type="match status" value="1"/>
</dbReference>
<feature type="compositionally biased region" description="Polar residues" evidence="4">
    <location>
        <begin position="108"/>
        <end position="120"/>
    </location>
</feature>
<feature type="region of interest" description="Disordered" evidence="4">
    <location>
        <begin position="107"/>
        <end position="132"/>
    </location>
</feature>
<evidence type="ECO:0000313" key="6">
    <source>
        <dbReference type="Proteomes" id="UP000092651"/>
    </source>
</evidence>
<gene>
    <name evidence="5" type="ORF">BBI01_01390</name>
</gene>
<evidence type="ECO:0000313" key="5">
    <source>
        <dbReference type="EMBL" id="OCA77577.1"/>
    </source>
</evidence>
<evidence type="ECO:0000256" key="1">
    <source>
        <dbReference type="ARBA" id="ARBA00023125"/>
    </source>
</evidence>
<evidence type="ECO:0000256" key="2">
    <source>
        <dbReference type="PIRNR" id="PIRNR002070"/>
    </source>
</evidence>
<dbReference type="SUPFAM" id="SSF50249">
    <property type="entry name" value="Nucleic acid-binding proteins"/>
    <property type="match status" value="1"/>
</dbReference>
<evidence type="ECO:0000256" key="4">
    <source>
        <dbReference type="SAM" id="MobiDB-lite"/>
    </source>
</evidence>
<organism evidence="5 6">
    <name type="scientific">Chryseobacterium artocarpi</name>
    <dbReference type="NCBI Taxonomy" id="1414727"/>
    <lineage>
        <taxon>Bacteria</taxon>
        <taxon>Pseudomonadati</taxon>
        <taxon>Bacteroidota</taxon>
        <taxon>Flavobacteriia</taxon>
        <taxon>Flavobacteriales</taxon>
        <taxon>Weeksellaceae</taxon>
        <taxon>Chryseobacterium group</taxon>
        <taxon>Chryseobacterium</taxon>
    </lineage>
</organism>
<protein>
    <recommendedName>
        <fullName evidence="2 3">Single-stranded DNA-binding protein</fullName>
    </recommendedName>
</protein>
<dbReference type="AlphaFoldDB" id="A0A1B9A157"/>
<dbReference type="InterPro" id="IPR000424">
    <property type="entry name" value="Primosome_PriB/ssb"/>
</dbReference>
<dbReference type="InterPro" id="IPR012340">
    <property type="entry name" value="NA-bd_OB-fold"/>
</dbReference>
<dbReference type="CDD" id="cd04496">
    <property type="entry name" value="SSB_OBF"/>
    <property type="match status" value="1"/>
</dbReference>
<dbReference type="PIRSF" id="PIRSF002070">
    <property type="entry name" value="SSB"/>
    <property type="match status" value="1"/>
</dbReference>
<dbReference type="GO" id="GO:0003697">
    <property type="term" value="F:single-stranded DNA binding"/>
    <property type="evidence" value="ECO:0007669"/>
    <property type="project" value="InterPro"/>
</dbReference>